<gene>
    <name evidence="1" type="ORF">LN736_05710</name>
</gene>
<dbReference type="EMBL" id="JAJJPB010000004">
    <property type="protein sequence ID" value="MCC9294370.1"/>
    <property type="molecule type" value="Genomic_DNA"/>
</dbReference>
<comment type="caution">
    <text evidence="1">The sequence shown here is derived from an EMBL/GenBank/DDBJ whole genome shotgun (WGS) entry which is preliminary data.</text>
</comment>
<organism evidence="1 2">
    <name type="scientific">Clostridium aromativorans</name>
    <dbReference type="NCBI Taxonomy" id="2836848"/>
    <lineage>
        <taxon>Bacteria</taxon>
        <taxon>Bacillati</taxon>
        <taxon>Bacillota</taxon>
        <taxon>Clostridia</taxon>
        <taxon>Eubacteriales</taxon>
        <taxon>Clostridiaceae</taxon>
        <taxon>Clostridium</taxon>
    </lineage>
</organism>
<sequence>MEKDKVIDISTDMKKLRTILRKLPKDKVTVVEPLFKELEFMQRTLESLKKEIETIGVVTEFKNGRQDFLKENPALKSYTALIQKYGNIYKQVTSLLPKDDGKSEDELIEFIKK</sequence>
<keyword evidence="2" id="KW-1185">Reference proteome</keyword>
<evidence type="ECO:0000313" key="1">
    <source>
        <dbReference type="EMBL" id="MCC9294370.1"/>
    </source>
</evidence>
<evidence type="ECO:0000313" key="2">
    <source>
        <dbReference type="Proteomes" id="UP001165422"/>
    </source>
</evidence>
<accession>A0ABS8N3I2</accession>
<dbReference type="RefSeq" id="WP_229981170.1">
    <property type="nucleotide sequence ID" value="NZ_JAJJPB010000004.1"/>
</dbReference>
<proteinExistence type="predicted"/>
<reference evidence="1" key="1">
    <citation type="submission" date="2021-11" db="EMBL/GenBank/DDBJ databases">
        <authorList>
            <person name="Qingchun L."/>
            <person name="Dong Z."/>
            <person name="Zongwei Q."/>
            <person name="Jia Z."/>
            <person name="Duotao L."/>
        </authorList>
    </citation>
    <scope>NUCLEOTIDE SEQUENCE</scope>
    <source>
        <strain evidence="1">WLY-B-L2</strain>
    </source>
</reference>
<protein>
    <submittedName>
        <fullName evidence="1">Uncharacterized protein</fullName>
    </submittedName>
</protein>
<name>A0ABS8N3I2_9CLOT</name>
<dbReference type="Proteomes" id="UP001165422">
    <property type="component" value="Unassembled WGS sequence"/>
</dbReference>